<feature type="transmembrane region" description="Helical" evidence="13">
    <location>
        <begin position="86"/>
        <end position="109"/>
    </location>
</feature>
<dbReference type="InterPro" id="IPR001356">
    <property type="entry name" value="HD"/>
</dbReference>
<evidence type="ECO:0000256" key="4">
    <source>
        <dbReference type="ARBA" id="ARBA00004760"/>
    </source>
</evidence>
<keyword evidence="16" id="KW-1185">Reference proteome</keyword>
<evidence type="ECO:0000256" key="9">
    <source>
        <dbReference type="ARBA" id="ARBA00023015"/>
    </source>
</evidence>
<feature type="DNA-binding region" description="Homeobox" evidence="12">
    <location>
        <begin position="15"/>
        <end position="75"/>
    </location>
</feature>
<feature type="domain" description="Homeobox" evidence="14">
    <location>
        <begin position="13"/>
        <end position="74"/>
    </location>
</feature>
<keyword evidence="9" id="KW-0805">Transcription regulation</keyword>
<keyword evidence="12" id="KW-0238">DNA-binding</keyword>
<evidence type="ECO:0000256" key="6">
    <source>
        <dbReference type="ARBA" id="ARBA00022516"/>
    </source>
</evidence>
<keyword evidence="10" id="KW-0804">Transcription</keyword>
<evidence type="ECO:0000259" key="14">
    <source>
        <dbReference type="PROSITE" id="PS50071"/>
    </source>
</evidence>
<dbReference type="OrthoDB" id="537032at2759"/>
<keyword evidence="6" id="KW-0444">Lipid biosynthesis</keyword>
<evidence type="ECO:0000256" key="8">
    <source>
        <dbReference type="ARBA" id="ARBA00022737"/>
    </source>
</evidence>
<keyword evidence="12" id="KW-0539">Nucleus</keyword>
<proteinExistence type="predicted"/>
<evidence type="ECO:0000256" key="13">
    <source>
        <dbReference type="SAM" id="Phobius"/>
    </source>
</evidence>
<keyword evidence="13" id="KW-0472">Membrane</keyword>
<dbReference type="Gene3D" id="1.10.10.60">
    <property type="entry name" value="Homeodomain-like"/>
    <property type="match status" value="1"/>
</dbReference>
<keyword evidence="13" id="KW-1133">Transmembrane helix</keyword>
<reference evidence="15 16" key="1">
    <citation type="submission" date="2019-03" db="EMBL/GenBank/DDBJ databases">
        <title>First draft genome of Liparis tanakae, snailfish: a comprehensive survey of snailfish specific genes.</title>
        <authorList>
            <person name="Kim W."/>
            <person name="Song I."/>
            <person name="Jeong J.-H."/>
            <person name="Kim D."/>
            <person name="Kim S."/>
            <person name="Ryu S."/>
            <person name="Song J.Y."/>
            <person name="Lee S.K."/>
        </authorList>
    </citation>
    <scope>NUCLEOTIDE SEQUENCE [LARGE SCALE GENOMIC DNA]</scope>
    <source>
        <tissue evidence="15">Muscle</tissue>
    </source>
</reference>
<dbReference type="InterPro" id="IPR009057">
    <property type="entry name" value="Homeodomain-like_sf"/>
</dbReference>
<gene>
    <name evidence="15" type="primary">CERS2_4</name>
    <name evidence="15" type="ORF">EYF80_014162</name>
</gene>
<dbReference type="GO" id="GO:0005789">
    <property type="term" value="C:endoplasmic reticulum membrane"/>
    <property type="evidence" value="ECO:0007669"/>
    <property type="project" value="UniProtKB-SubCell"/>
</dbReference>
<dbReference type="SUPFAM" id="SSF46689">
    <property type="entry name" value="Homeodomain-like"/>
    <property type="match status" value="1"/>
</dbReference>
<comment type="pathway">
    <text evidence="4">Lipid metabolism; sphingolipid metabolism.</text>
</comment>
<keyword evidence="7" id="KW-0597">Phosphoprotein</keyword>
<keyword evidence="12" id="KW-0371">Homeobox</keyword>
<evidence type="ECO:0000313" key="15">
    <source>
        <dbReference type="EMBL" id="TNN75612.1"/>
    </source>
</evidence>
<keyword evidence="6" id="KW-0443">Lipid metabolism</keyword>
<dbReference type="PANTHER" id="PTHR12560:SF62">
    <property type="entry name" value="CERAMIDE SYNTHASE 3 ISOFORM X1"/>
    <property type="match status" value="1"/>
</dbReference>
<protein>
    <submittedName>
        <fullName evidence="15">Ceramide synthase 2</fullName>
    </submittedName>
</protein>
<comment type="subcellular location">
    <subcellularLocation>
        <location evidence="2">Endomembrane system</location>
        <topology evidence="2">Multi-pass membrane protein</topology>
    </subcellularLocation>
    <subcellularLocation>
        <location evidence="3">Endoplasmic reticulum membrane</location>
    </subcellularLocation>
    <subcellularLocation>
        <location evidence="12">Nucleus</location>
    </subcellularLocation>
</comment>
<evidence type="ECO:0000256" key="10">
    <source>
        <dbReference type="ARBA" id="ARBA00023163"/>
    </source>
</evidence>
<dbReference type="Pfam" id="PF11569">
    <property type="entry name" value="Homez"/>
    <property type="match status" value="1"/>
</dbReference>
<dbReference type="GO" id="GO:0005634">
    <property type="term" value="C:nucleus"/>
    <property type="evidence" value="ECO:0007669"/>
    <property type="project" value="UniProtKB-SubCell"/>
</dbReference>
<comment type="caution">
    <text evidence="15">The sequence shown here is derived from an EMBL/GenBank/DDBJ whole genome shotgun (WGS) entry which is preliminary data.</text>
</comment>
<keyword evidence="13" id="KW-0812">Transmembrane</keyword>
<dbReference type="CDD" id="cd00086">
    <property type="entry name" value="homeodomain"/>
    <property type="match status" value="1"/>
</dbReference>
<evidence type="ECO:0000313" key="16">
    <source>
        <dbReference type="Proteomes" id="UP000314294"/>
    </source>
</evidence>
<dbReference type="AlphaFoldDB" id="A0A4Z2IE60"/>
<dbReference type="PANTHER" id="PTHR12560">
    <property type="entry name" value="LONGEVITY ASSURANCE FACTOR 1 LAG1"/>
    <property type="match status" value="1"/>
</dbReference>
<dbReference type="GO" id="GO:0003677">
    <property type="term" value="F:DNA binding"/>
    <property type="evidence" value="ECO:0007669"/>
    <property type="project" value="UniProtKB-UniRule"/>
</dbReference>
<dbReference type="SMART" id="SM00389">
    <property type="entry name" value="HOX"/>
    <property type="match status" value="1"/>
</dbReference>
<evidence type="ECO:0000256" key="2">
    <source>
        <dbReference type="ARBA" id="ARBA00004127"/>
    </source>
</evidence>
<dbReference type="InterPro" id="IPR016439">
    <property type="entry name" value="Lag1/Lac1-like"/>
</dbReference>
<evidence type="ECO:0000256" key="5">
    <source>
        <dbReference type="ARBA" id="ARBA00004991"/>
    </source>
</evidence>
<sequence length="119" mass="13930">MYSRCIATPLAVYAGIKQRVHLKAEDNPILERYYITHSRNPAQADIDGLSKKSSLSERQVLRWFRRRRSQDHPGILKKFREASWRFVFYLLAFIGGLVALYDVSSSYYWESSRPSQPES</sequence>
<comment type="pathway">
    <text evidence="5">Sphingolipid metabolism.</text>
</comment>
<organism evidence="15 16">
    <name type="scientific">Liparis tanakae</name>
    <name type="common">Tanaka's snailfish</name>
    <dbReference type="NCBI Taxonomy" id="230148"/>
    <lineage>
        <taxon>Eukaryota</taxon>
        <taxon>Metazoa</taxon>
        <taxon>Chordata</taxon>
        <taxon>Craniata</taxon>
        <taxon>Vertebrata</taxon>
        <taxon>Euteleostomi</taxon>
        <taxon>Actinopterygii</taxon>
        <taxon>Neopterygii</taxon>
        <taxon>Teleostei</taxon>
        <taxon>Neoteleostei</taxon>
        <taxon>Acanthomorphata</taxon>
        <taxon>Eupercaria</taxon>
        <taxon>Perciformes</taxon>
        <taxon>Cottioidei</taxon>
        <taxon>Cottales</taxon>
        <taxon>Liparidae</taxon>
        <taxon>Liparis</taxon>
    </lineage>
</organism>
<evidence type="ECO:0000256" key="12">
    <source>
        <dbReference type="PROSITE-ProRule" id="PRU00108"/>
    </source>
</evidence>
<evidence type="ECO:0000256" key="11">
    <source>
        <dbReference type="ARBA" id="ARBA00049036"/>
    </source>
</evidence>
<evidence type="ECO:0000256" key="1">
    <source>
        <dbReference type="ARBA" id="ARBA00003263"/>
    </source>
</evidence>
<dbReference type="InterPro" id="IPR024578">
    <property type="entry name" value="Homez_homeobox_dom"/>
</dbReference>
<dbReference type="Proteomes" id="UP000314294">
    <property type="component" value="Unassembled WGS sequence"/>
</dbReference>
<comment type="catalytic activity">
    <reaction evidence="11">
        <text>sphinganine + octadecanoyl-CoA = N-(octadecanoyl)-sphinganine + CoA + H(+)</text>
        <dbReference type="Rhea" id="RHEA:36547"/>
        <dbReference type="ChEBI" id="CHEBI:15378"/>
        <dbReference type="ChEBI" id="CHEBI:57287"/>
        <dbReference type="ChEBI" id="CHEBI:57394"/>
        <dbReference type="ChEBI" id="CHEBI:57817"/>
        <dbReference type="ChEBI" id="CHEBI:67033"/>
    </reaction>
    <physiologicalReaction direction="left-to-right" evidence="11">
        <dbReference type="Rhea" id="RHEA:36548"/>
    </physiologicalReaction>
</comment>
<name>A0A4Z2IE60_9TELE</name>
<comment type="function">
    <text evidence="1">Sequence-specific transcription factor which is part of a developmental regulatory system that provides cells with specific positional identities on the anterior-posterior axis.</text>
</comment>
<dbReference type="EMBL" id="SRLO01000101">
    <property type="protein sequence ID" value="TNN75612.1"/>
    <property type="molecule type" value="Genomic_DNA"/>
</dbReference>
<evidence type="ECO:0000256" key="3">
    <source>
        <dbReference type="ARBA" id="ARBA00004586"/>
    </source>
</evidence>
<dbReference type="FunFam" id="1.10.10.60:FF:000020">
    <property type="entry name" value="Ceramide synthase 5"/>
    <property type="match status" value="1"/>
</dbReference>
<dbReference type="GO" id="GO:0050291">
    <property type="term" value="F:sphingosine N-acyltransferase activity"/>
    <property type="evidence" value="ECO:0007669"/>
    <property type="project" value="InterPro"/>
</dbReference>
<dbReference type="GO" id="GO:0046513">
    <property type="term" value="P:ceramide biosynthetic process"/>
    <property type="evidence" value="ECO:0007669"/>
    <property type="project" value="InterPro"/>
</dbReference>
<accession>A0A4Z2IE60</accession>
<keyword evidence="8" id="KW-0677">Repeat</keyword>
<evidence type="ECO:0000256" key="7">
    <source>
        <dbReference type="ARBA" id="ARBA00022553"/>
    </source>
</evidence>
<dbReference type="PROSITE" id="PS50071">
    <property type="entry name" value="HOMEOBOX_2"/>
    <property type="match status" value="1"/>
</dbReference>